<dbReference type="OMA" id="GYSACPP"/>
<organism evidence="3 4">
    <name type="scientific">Fusarium poae</name>
    <dbReference type="NCBI Taxonomy" id="36050"/>
    <lineage>
        <taxon>Eukaryota</taxon>
        <taxon>Fungi</taxon>
        <taxon>Dikarya</taxon>
        <taxon>Ascomycota</taxon>
        <taxon>Pezizomycotina</taxon>
        <taxon>Sordariomycetes</taxon>
        <taxon>Hypocreomycetidae</taxon>
        <taxon>Hypocreales</taxon>
        <taxon>Nectriaceae</taxon>
        <taxon>Fusarium</taxon>
    </lineage>
</organism>
<keyword evidence="1" id="KW-0175">Coiled coil</keyword>
<feature type="region of interest" description="Disordered" evidence="2">
    <location>
        <begin position="122"/>
        <end position="143"/>
    </location>
</feature>
<reference evidence="3 4" key="1">
    <citation type="submission" date="2016-06" db="EMBL/GenBank/DDBJ databases">
        <title>Living apart together: crosstalk between the core and supernumerary genomes in a fungal plant pathogen.</title>
        <authorList>
            <person name="Vanheule A."/>
            <person name="Audenaert K."/>
            <person name="Warris S."/>
            <person name="Van De Geest H."/>
            <person name="Schijlen E."/>
            <person name="Hofte M."/>
            <person name="De Saeger S."/>
            <person name="Haesaert G."/>
            <person name="Waalwijk C."/>
            <person name="Van Der Lee T."/>
        </authorList>
    </citation>
    <scope>NUCLEOTIDE SEQUENCE [LARGE SCALE GENOMIC DNA]</scope>
    <source>
        <strain evidence="3 4">2516</strain>
    </source>
</reference>
<dbReference type="AlphaFoldDB" id="A0A1B8B8V9"/>
<evidence type="ECO:0000313" key="4">
    <source>
        <dbReference type="Proteomes" id="UP000091967"/>
    </source>
</evidence>
<feature type="coiled-coil region" evidence="1">
    <location>
        <begin position="304"/>
        <end position="358"/>
    </location>
</feature>
<sequence>MNCDKRTQSRVARSGFSTDLTSTDGSHVEIHSAPSLSRKEHSGDHTTVSKFAEAMNNPDWRRRRDNYSSYDSMATTGTSTDWYTTGSSESFESHTDNDAKAHSKIGRPSSWDFIESNNHWRSSLDSSEVGSRNAPRISKDQPRMDRYNMHTVVDKNSRYDAHGLCILLKDSELQNAPKNIRILKLTPLVSGEDFSPAGAGQVIMEDGKAYPVARIQPARGRLRRWNSAEETTDEGHRTESNSSYHVSSEAKYQALRSYGADNIKRAREAVFQDPAVANVGNRIGESQEKTAGFSSFVSGNSETKDQLNRKHEAWKKILQKLKGTPTNKNETLGTERLEKGTQRRNEEFEGLLKKLRQDRGPEIRPTGATPPEEHHFQPELLEKPYKVPEQHKDVSRDPEIVTAYTTYPKKKDWSQDSGVCMDRDSLNSVLNPRAREFLSFKSFTRESTSSEDSGTSGQELFQQIGLNRSSEESEYLGNPPAEKGNTSRETSSIPIGGQGLAGFGLTSSMLPFSNDPFSFGAYQTPMQSIASPGLLSSLGLVTPMPKWPPITDFGNQLNLPTANLPFQPCAVVPNPLMGVNATPQLPYNPTLGSSGYSACPPPVSKPMFPDPIQQQKYEAYIEWRKANEPGYALACKSRQQRRAQRGPNLPNPVGEMPHSEVQPVNKLVSTGIFVSTVLIT</sequence>
<feature type="region of interest" description="Disordered" evidence="2">
    <location>
        <begin position="78"/>
        <end position="105"/>
    </location>
</feature>
<feature type="region of interest" description="Disordered" evidence="2">
    <location>
        <begin position="469"/>
        <end position="495"/>
    </location>
</feature>
<name>A0A1B8B8V9_FUSPO</name>
<feature type="compositionally biased region" description="Basic and acidic residues" evidence="2">
    <location>
        <begin position="91"/>
        <end position="101"/>
    </location>
</feature>
<accession>A0A1B8B8V9</accession>
<feature type="region of interest" description="Disordered" evidence="2">
    <location>
        <begin position="637"/>
        <end position="658"/>
    </location>
</feature>
<feature type="region of interest" description="Disordered" evidence="2">
    <location>
        <begin position="226"/>
        <end position="245"/>
    </location>
</feature>
<dbReference type="Proteomes" id="UP000091967">
    <property type="component" value="Unassembled WGS sequence"/>
</dbReference>
<feature type="region of interest" description="Disordered" evidence="2">
    <location>
        <begin position="359"/>
        <end position="379"/>
    </location>
</feature>
<evidence type="ECO:0000256" key="2">
    <source>
        <dbReference type="SAM" id="MobiDB-lite"/>
    </source>
</evidence>
<dbReference type="EMBL" id="LYXU01000001">
    <property type="protein sequence ID" value="OBS29150.1"/>
    <property type="molecule type" value="Genomic_DNA"/>
</dbReference>
<gene>
    <name evidence="3" type="ORF">FPOA_03087</name>
</gene>
<evidence type="ECO:0000256" key="1">
    <source>
        <dbReference type="SAM" id="Coils"/>
    </source>
</evidence>
<evidence type="ECO:0000313" key="3">
    <source>
        <dbReference type="EMBL" id="OBS29150.1"/>
    </source>
</evidence>
<feature type="compositionally biased region" description="Low complexity" evidence="2">
    <location>
        <begin position="78"/>
        <end position="88"/>
    </location>
</feature>
<proteinExistence type="predicted"/>
<feature type="compositionally biased region" description="Polar residues" evidence="2">
    <location>
        <begin position="9"/>
        <end position="25"/>
    </location>
</feature>
<comment type="caution">
    <text evidence="3">The sequence shown here is derived from an EMBL/GenBank/DDBJ whole genome shotgun (WGS) entry which is preliminary data.</text>
</comment>
<feature type="region of interest" description="Disordered" evidence="2">
    <location>
        <begin position="1"/>
        <end position="64"/>
    </location>
</feature>
<keyword evidence="4" id="KW-1185">Reference proteome</keyword>
<protein>
    <submittedName>
        <fullName evidence="3">Uncharacterized protein</fullName>
    </submittedName>
</protein>